<keyword evidence="1" id="KW-0694">RNA-binding</keyword>
<evidence type="ECO:0000313" key="4">
    <source>
        <dbReference type="EMBL" id="CAI8613007.1"/>
    </source>
</evidence>
<organism evidence="4 5">
    <name type="scientific">Vicia faba</name>
    <name type="common">Broad bean</name>
    <name type="synonym">Faba vulgaris</name>
    <dbReference type="NCBI Taxonomy" id="3906"/>
    <lineage>
        <taxon>Eukaryota</taxon>
        <taxon>Viridiplantae</taxon>
        <taxon>Streptophyta</taxon>
        <taxon>Embryophyta</taxon>
        <taxon>Tracheophyta</taxon>
        <taxon>Spermatophyta</taxon>
        <taxon>Magnoliopsida</taxon>
        <taxon>eudicotyledons</taxon>
        <taxon>Gunneridae</taxon>
        <taxon>Pentapetalae</taxon>
        <taxon>rosids</taxon>
        <taxon>fabids</taxon>
        <taxon>Fabales</taxon>
        <taxon>Fabaceae</taxon>
        <taxon>Papilionoideae</taxon>
        <taxon>50 kb inversion clade</taxon>
        <taxon>NPAAA clade</taxon>
        <taxon>Hologalegina</taxon>
        <taxon>IRL clade</taxon>
        <taxon>Fabeae</taxon>
        <taxon>Vicia</taxon>
    </lineage>
</organism>
<feature type="domain" description="RRM" evidence="3">
    <location>
        <begin position="36"/>
        <end position="106"/>
    </location>
</feature>
<dbReference type="AlphaFoldDB" id="A0AAV1AX30"/>
<evidence type="ECO:0000313" key="5">
    <source>
        <dbReference type="Proteomes" id="UP001157006"/>
    </source>
</evidence>
<sequence length="281" mass="31533">MAWTTVKMRGFQNVASRWDSFPTGQGSHGVEEKMLSSIFLFEFPDRIRASDIFELFGCTDEVMEVVIPPKRKNLGKRFGFSRFKEVEDSRVLAIKVDNIMIDGKKICANPPMFDRSVQNGGSGREGYFSVKVSNLGANLVLLEELEECVISCLIKEGKSWLNHWFYNIRAWKEDDVDNEKEGWTNGGSNDKGEDGFDSHDISSTQAEENWSDDSEFKRGVNSIEGVGKEVIGSADFVKFSTAEKMAVGGSFDDSIGLAKTFSFSSGNCRKYFFVFFPKGLE</sequence>
<evidence type="ECO:0000256" key="2">
    <source>
        <dbReference type="SAM" id="MobiDB-lite"/>
    </source>
</evidence>
<dbReference type="SUPFAM" id="SSF54928">
    <property type="entry name" value="RNA-binding domain, RBD"/>
    <property type="match status" value="1"/>
</dbReference>
<dbReference type="Proteomes" id="UP001157006">
    <property type="component" value="Chromosome 5"/>
</dbReference>
<evidence type="ECO:0000256" key="1">
    <source>
        <dbReference type="PROSITE-ProRule" id="PRU00176"/>
    </source>
</evidence>
<dbReference type="Gene3D" id="3.30.70.330">
    <property type="match status" value="1"/>
</dbReference>
<reference evidence="4 5" key="1">
    <citation type="submission" date="2023-01" db="EMBL/GenBank/DDBJ databases">
        <authorList>
            <person name="Kreplak J."/>
        </authorList>
    </citation>
    <scope>NUCLEOTIDE SEQUENCE [LARGE SCALE GENOMIC DNA]</scope>
</reference>
<proteinExistence type="predicted"/>
<accession>A0AAV1AX30</accession>
<keyword evidence="5" id="KW-1185">Reference proteome</keyword>
<dbReference type="EMBL" id="OX451740">
    <property type="protein sequence ID" value="CAI8613007.1"/>
    <property type="molecule type" value="Genomic_DNA"/>
</dbReference>
<dbReference type="GO" id="GO:0003723">
    <property type="term" value="F:RNA binding"/>
    <property type="evidence" value="ECO:0007669"/>
    <property type="project" value="UniProtKB-UniRule"/>
</dbReference>
<feature type="region of interest" description="Disordered" evidence="2">
    <location>
        <begin position="177"/>
        <end position="215"/>
    </location>
</feature>
<protein>
    <recommendedName>
        <fullName evidence="3">RRM domain-containing protein</fullName>
    </recommendedName>
</protein>
<dbReference type="PROSITE" id="PS50102">
    <property type="entry name" value="RRM"/>
    <property type="match status" value="1"/>
</dbReference>
<name>A0AAV1AX30_VICFA</name>
<gene>
    <name evidence="4" type="ORF">VFH_V061200</name>
</gene>
<dbReference type="InterPro" id="IPR035979">
    <property type="entry name" value="RBD_domain_sf"/>
</dbReference>
<dbReference type="InterPro" id="IPR012677">
    <property type="entry name" value="Nucleotide-bd_a/b_plait_sf"/>
</dbReference>
<dbReference type="CDD" id="cd00590">
    <property type="entry name" value="RRM_SF"/>
    <property type="match status" value="1"/>
</dbReference>
<evidence type="ECO:0000259" key="3">
    <source>
        <dbReference type="PROSITE" id="PS50102"/>
    </source>
</evidence>
<dbReference type="InterPro" id="IPR000504">
    <property type="entry name" value="RRM_dom"/>
</dbReference>
<feature type="compositionally biased region" description="Basic and acidic residues" evidence="2">
    <location>
        <begin position="190"/>
        <end position="200"/>
    </location>
</feature>